<dbReference type="GeneID" id="82891986"/>
<feature type="binding site" evidence="4">
    <location>
        <position position="309"/>
    </location>
    <ligand>
        <name>Zn(2+)</name>
        <dbReference type="ChEBI" id="CHEBI:29105"/>
    </ligand>
</feature>
<dbReference type="InterPro" id="IPR006680">
    <property type="entry name" value="Amidohydro-rel"/>
</dbReference>
<keyword evidence="1 4" id="KW-0479">Metal-binding</keyword>
<feature type="binding site" evidence="4">
    <location>
        <position position="224"/>
    </location>
    <ligand>
        <name>substrate</name>
    </ligand>
</feature>
<evidence type="ECO:0000256" key="4">
    <source>
        <dbReference type="HAMAP-Rule" id="MF_01281"/>
    </source>
</evidence>
<proteinExistence type="inferred from homology"/>
<keyword evidence="7" id="KW-1185">Reference proteome</keyword>
<evidence type="ECO:0000256" key="2">
    <source>
        <dbReference type="ARBA" id="ARBA00022801"/>
    </source>
</evidence>
<dbReference type="CDD" id="cd01298">
    <property type="entry name" value="ATZ_TRZ_like"/>
    <property type="match status" value="1"/>
</dbReference>
<comment type="function">
    <text evidence="4">Catalyzes the deamination of 5-methylthioadenosine and S-adenosyl-L-homocysteine into 5-methylthioinosine and S-inosyl-L-homocysteine, respectively. Is also able to deaminate adenosine.</text>
</comment>
<comment type="cofactor">
    <cofactor evidence="4">
        <name>Zn(2+)</name>
        <dbReference type="ChEBI" id="CHEBI:29105"/>
    </cofactor>
    <text evidence="4">Binds 1 zinc ion per subunit.</text>
</comment>
<evidence type="ECO:0000313" key="6">
    <source>
        <dbReference type="EMBL" id="UWN56894.1"/>
    </source>
</evidence>
<evidence type="ECO:0000259" key="5">
    <source>
        <dbReference type="Pfam" id="PF01979"/>
    </source>
</evidence>
<dbReference type="InterPro" id="IPR050287">
    <property type="entry name" value="MTA/SAH_deaminase"/>
</dbReference>
<feature type="binding site" evidence="4">
    <location>
        <position position="194"/>
    </location>
    <ligand>
        <name>substrate</name>
    </ligand>
</feature>
<comment type="caution">
    <text evidence="4">Lacks conserved residue(s) required for the propagation of feature annotation.</text>
</comment>
<feature type="binding site" evidence="4">
    <location>
        <position position="79"/>
    </location>
    <ligand>
        <name>Zn(2+)</name>
        <dbReference type="ChEBI" id="CHEBI:29105"/>
    </ligand>
</feature>
<sequence length="441" mass="48064">MDILIRNALILPMTASANDPRKFFRGSVAISGGRISSVLPATPDNGSDDRGTESENRSRRVIDAGGKLLMPGLINLHNHVAMSLMRNYADDLPLMEWLADRVWPFEAKLTGDDVYLGARLGIAEMLLGGTTTFVDMYWHADRVAEAVLESGMRAVVCPAFIDTNYEAFERETVRLVERYAGADGGRLGVRIAPHAPYTCSPESVRKALSLCERYGLGIHVHLSETRSETETIRQRYDKTPTEYLRDLGVFDYPTLAVHCVHLTEEDMDILLRYGVSVAYNPQSNMKLASGIAPVARMIGRGLTVGIGTDGPCSNNDLDMWDEMRTASLLQKVATGDASVLPAYETLRMATVGGACAVGMEGELGVVAPGARADLILVDMGGPHWAPGNDPIAGLVYNAKSTDVDTVLVDGRILVERGELIGTDTVALVREACRRVERIERR</sequence>
<dbReference type="EMBL" id="CP102294">
    <property type="protein sequence ID" value="UWN56894.1"/>
    <property type="molecule type" value="Genomic_DNA"/>
</dbReference>
<gene>
    <name evidence="4" type="primary">mtaD</name>
    <name evidence="6" type="ORF">NQ491_09590</name>
</gene>
<comment type="catalytic activity">
    <reaction evidence="4">
        <text>S-adenosyl-L-homocysteine + H2O + H(+) = S-inosyl-L-homocysteine + NH4(+)</text>
        <dbReference type="Rhea" id="RHEA:20716"/>
        <dbReference type="ChEBI" id="CHEBI:15377"/>
        <dbReference type="ChEBI" id="CHEBI:15378"/>
        <dbReference type="ChEBI" id="CHEBI:28938"/>
        <dbReference type="ChEBI" id="CHEBI:57856"/>
        <dbReference type="ChEBI" id="CHEBI:57985"/>
        <dbReference type="EC" id="3.5.4.28"/>
    </reaction>
</comment>
<dbReference type="InterPro" id="IPR032466">
    <property type="entry name" value="Metal_Hydrolase"/>
</dbReference>
<dbReference type="InterPro" id="IPR023512">
    <property type="entry name" value="Deaminase_MtaD/DadD"/>
</dbReference>
<keyword evidence="3 4" id="KW-0862">Zinc</keyword>
<dbReference type="InterPro" id="IPR011059">
    <property type="entry name" value="Metal-dep_hydrolase_composite"/>
</dbReference>
<dbReference type="Gene3D" id="2.30.40.10">
    <property type="entry name" value="Urease, subunit C, domain 1"/>
    <property type="match status" value="1"/>
</dbReference>
<dbReference type="PANTHER" id="PTHR43794">
    <property type="entry name" value="AMINOHYDROLASE SSNA-RELATED"/>
    <property type="match status" value="1"/>
</dbReference>
<feature type="binding site" evidence="4">
    <location>
        <position position="77"/>
    </location>
    <ligand>
        <name>Zn(2+)</name>
        <dbReference type="ChEBI" id="CHEBI:29105"/>
    </ligand>
</feature>
<dbReference type="PANTHER" id="PTHR43794:SF11">
    <property type="entry name" value="AMIDOHYDROLASE-RELATED DOMAIN-CONTAINING PROTEIN"/>
    <property type="match status" value="1"/>
</dbReference>
<feature type="binding site" evidence="4">
    <location>
        <position position="309"/>
    </location>
    <ligand>
        <name>substrate</name>
    </ligand>
</feature>
<evidence type="ECO:0000313" key="7">
    <source>
        <dbReference type="Proteomes" id="UP001059295"/>
    </source>
</evidence>
<dbReference type="SUPFAM" id="SSF51556">
    <property type="entry name" value="Metallo-dependent hydrolases"/>
    <property type="match status" value="1"/>
</dbReference>
<feature type="binding site" evidence="4">
    <location>
        <position position="221"/>
    </location>
    <ligand>
        <name>Zn(2+)</name>
        <dbReference type="ChEBI" id="CHEBI:29105"/>
    </ligand>
</feature>
<accession>A0ABY5UZT7</accession>
<feature type="domain" description="Amidohydrolase-related" evidence="5">
    <location>
        <begin position="69"/>
        <end position="412"/>
    </location>
</feature>
<feature type="binding site" evidence="4">
    <location>
        <position position="106"/>
    </location>
    <ligand>
        <name>substrate</name>
    </ligand>
</feature>
<comment type="catalytic activity">
    <reaction evidence="4">
        <text>S-methyl-5'-thioadenosine + H2O + H(+) = S-methyl-5'-thioinosine + NH4(+)</text>
        <dbReference type="Rhea" id="RHEA:25025"/>
        <dbReference type="ChEBI" id="CHEBI:15377"/>
        <dbReference type="ChEBI" id="CHEBI:15378"/>
        <dbReference type="ChEBI" id="CHEBI:17509"/>
        <dbReference type="ChEBI" id="CHEBI:28938"/>
        <dbReference type="ChEBI" id="CHEBI:48595"/>
        <dbReference type="EC" id="3.5.4.31"/>
    </reaction>
</comment>
<keyword evidence="2 4" id="KW-0378">Hydrolase</keyword>
<protein>
    <recommendedName>
        <fullName evidence="4">5-methylthioadenosine/S-adenosylhomocysteine deaminase</fullName>
        <shortName evidence="4">MTA/SAH deaminase</shortName>
        <ecNumber evidence="4">3.5.4.28</ecNumber>
        <ecNumber evidence="4">3.5.4.31</ecNumber>
    </recommendedName>
</protein>
<dbReference type="EC" id="3.5.4.28" evidence="4"/>
<dbReference type="SUPFAM" id="SSF51338">
    <property type="entry name" value="Composite domain of metallo-dependent hydrolases"/>
    <property type="match status" value="1"/>
</dbReference>
<evidence type="ECO:0000256" key="3">
    <source>
        <dbReference type="ARBA" id="ARBA00022833"/>
    </source>
</evidence>
<dbReference type="Pfam" id="PF01979">
    <property type="entry name" value="Amidohydro_1"/>
    <property type="match status" value="1"/>
</dbReference>
<evidence type="ECO:0000256" key="1">
    <source>
        <dbReference type="ARBA" id="ARBA00022723"/>
    </source>
</evidence>
<dbReference type="EC" id="3.5.4.31" evidence="4"/>
<dbReference type="HAMAP" id="MF_01281">
    <property type="entry name" value="MTA_SAH_deamin"/>
    <property type="match status" value="1"/>
</dbReference>
<dbReference type="RefSeq" id="WP_026089629.1">
    <property type="nucleotide sequence ID" value="NZ_CAPH01000009.1"/>
</dbReference>
<dbReference type="Gene3D" id="3.20.20.140">
    <property type="entry name" value="Metal-dependent hydrolases"/>
    <property type="match status" value="1"/>
</dbReference>
<dbReference type="Proteomes" id="UP001059295">
    <property type="component" value="Chromosome"/>
</dbReference>
<organism evidence="6 7">
    <name type="scientific">Alistipes ihumii AP11</name>
    <dbReference type="NCBI Taxonomy" id="1211813"/>
    <lineage>
        <taxon>Bacteria</taxon>
        <taxon>Pseudomonadati</taxon>
        <taxon>Bacteroidota</taxon>
        <taxon>Bacteroidia</taxon>
        <taxon>Bacteroidales</taxon>
        <taxon>Rikenellaceae</taxon>
        <taxon>Alistipes</taxon>
    </lineage>
</organism>
<name>A0ABY5UZT7_9BACT</name>
<comment type="similarity">
    <text evidence="4">Belongs to the metallo-dependent hydrolases superfamily. MTA/SAH deaminase family.</text>
</comment>
<reference evidence="6" key="1">
    <citation type="journal article" date="2022" name="Cell">
        <title>Design, construction, and in vivo augmentation of a complex gut microbiome.</title>
        <authorList>
            <person name="Cheng A.G."/>
            <person name="Ho P.Y."/>
            <person name="Aranda-Diaz A."/>
            <person name="Jain S."/>
            <person name="Yu F.B."/>
            <person name="Meng X."/>
            <person name="Wang M."/>
            <person name="Iakiviak M."/>
            <person name="Nagashima K."/>
            <person name="Zhao A."/>
            <person name="Murugkar P."/>
            <person name="Patil A."/>
            <person name="Atabakhsh K."/>
            <person name="Weakley A."/>
            <person name="Yan J."/>
            <person name="Brumbaugh A.R."/>
            <person name="Higginbottom S."/>
            <person name="Dimas A."/>
            <person name="Shiver A.L."/>
            <person name="Deutschbauer A."/>
            <person name="Neff N."/>
            <person name="Sonnenburg J.L."/>
            <person name="Huang K.C."/>
            <person name="Fischbach M.A."/>
        </authorList>
    </citation>
    <scope>NUCLEOTIDE SEQUENCE</scope>
    <source>
        <strain evidence="6">AP11</strain>
    </source>
</reference>